<evidence type="ECO:0000313" key="2">
    <source>
        <dbReference type="EMBL" id="RAL07012.1"/>
    </source>
</evidence>
<accession>A0A395HGI0</accession>
<dbReference type="GeneID" id="37201667"/>
<feature type="transmembrane region" description="Helical" evidence="1">
    <location>
        <begin position="52"/>
        <end position="71"/>
    </location>
</feature>
<dbReference type="Proteomes" id="UP000248961">
    <property type="component" value="Unassembled WGS sequence"/>
</dbReference>
<keyword evidence="1" id="KW-0472">Membrane</keyword>
<dbReference type="VEuPathDB" id="FungiDB:BO97DRAFT_429690"/>
<proteinExistence type="predicted"/>
<evidence type="ECO:0000313" key="3">
    <source>
        <dbReference type="Proteomes" id="UP000248961"/>
    </source>
</evidence>
<evidence type="ECO:0000256" key="1">
    <source>
        <dbReference type="SAM" id="Phobius"/>
    </source>
</evidence>
<organism evidence="2 3">
    <name type="scientific">Aspergillus homomorphus (strain CBS 101889)</name>
    <dbReference type="NCBI Taxonomy" id="1450537"/>
    <lineage>
        <taxon>Eukaryota</taxon>
        <taxon>Fungi</taxon>
        <taxon>Dikarya</taxon>
        <taxon>Ascomycota</taxon>
        <taxon>Pezizomycotina</taxon>
        <taxon>Eurotiomycetes</taxon>
        <taxon>Eurotiomycetidae</taxon>
        <taxon>Eurotiales</taxon>
        <taxon>Aspergillaceae</taxon>
        <taxon>Aspergillus</taxon>
        <taxon>Aspergillus subgen. Circumdati</taxon>
    </lineage>
</organism>
<protein>
    <submittedName>
        <fullName evidence="2">Uncharacterized protein</fullName>
    </submittedName>
</protein>
<sequence length="86" mass="9125">MALFGSSATYNGRMLVSNCLPLTTTREGYVLVQKAVVGNSASIRLYVPALDVAIISLGSISVLVISLEFGVPRTGQEMHQQGVTEP</sequence>
<dbReference type="RefSeq" id="XP_025546166.1">
    <property type="nucleotide sequence ID" value="XM_025697378.1"/>
</dbReference>
<dbReference type="AlphaFoldDB" id="A0A395HGI0"/>
<keyword evidence="3" id="KW-1185">Reference proteome</keyword>
<name>A0A395HGI0_ASPHC</name>
<keyword evidence="1" id="KW-0812">Transmembrane</keyword>
<gene>
    <name evidence="2" type="ORF">BO97DRAFT_429690</name>
</gene>
<reference evidence="2 3" key="1">
    <citation type="submission" date="2018-02" db="EMBL/GenBank/DDBJ databases">
        <title>The genomes of Aspergillus section Nigri reveals drivers in fungal speciation.</title>
        <authorList>
            <consortium name="DOE Joint Genome Institute"/>
            <person name="Vesth T.C."/>
            <person name="Nybo J."/>
            <person name="Theobald S."/>
            <person name="Brandl J."/>
            <person name="Frisvad J.C."/>
            <person name="Nielsen K.F."/>
            <person name="Lyhne E.K."/>
            <person name="Kogle M.E."/>
            <person name="Kuo A."/>
            <person name="Riley R."/>
            <person name="Clum A."/>
            <person name="Nolan M."/>
            <person name="Lipzen A."/>
            <person name="Salamov A."/>
            <person name="Henrissat B."/>
            <person name="Wiebenga A."/>
            <person name="De vries R.P."/>
            <person name="Grigoriev I.V."/>
            <person name="Mortensen U.H."/>
            <person name="Andersen M.R."/>
            <person name="Baker S.E."/>
        </authorList>
    </citation>
    <scope>NUCLEOTIDE SEQUENCE [LARGE SCALE GENOMIC DNA]</scope>
    <source>
        <strain evidence="2 3">CBS 101889</strain>
    </source>
</reference>
<dbReference type="EMBL" id="KZ824342">
    <property type="protein sequence ID" value="RAL07012.1"/>
    <property type="molecule type" value="Genomic_DNA"/>
</dbReference>
<keyword evidence="1" id="KW-1133">Transmembrane helix</keyword>